<accession>A0A6S7I2H9</accession>
<name>A0A6S7I2H9_PARCT</name>
<keyword evidence="3" id="KW-1185">Reference proteome</keyword>
<evidence type="ECO:0000313" key="3">
    <source>
        <dbReference type="Proteomes" id="UP001152795"/>
    </source>
</evidence>
<dbReference type="AlphaFoldDB" id="A0A6S7I2H9"/>
<organism evidence="2 3">
    <name type="scientific">Paramuricea clavata</name>
    <name type="common">Red gorgonian</name>
    <name type="synonym">Violescent sea-whip</name>
    <dbReference type="NCBI Taxonomy" id="317549"/>
    <lineage>
        <taxon>Eukaryota</taxon>
        <taxon>Metazoa</taxon>
        <taxon>Cnidaria</taxon>
        <taxon>Anthozoa</taxon>
        <taxon>Octocorallia</taxon>
        <taxon>Malacalcyonacea</taxon>
        <taxon>Plexauridae</taxon>
        <taxon>Paramuricea</taxon>
    </lineage>
</organism>
<dbReference type="Pfam" id="PF04991">
    <property type="entry name" value="LicD"/>
    <property type="match status" value="1"/>
</dbReference>
<comment type="caution">
    <text evidence="2">The sequence shown here is derived from an EMBL/GenBank/DDBJ whole genome shotgun (WGS) entry which is preliminary data.</text>
</comment>
<evidence type="ECO:0000259" key="1">
    <source>
        <dbReference type="Pfam" id="PF04991"/>
    </source>
</evidence>
<evidence type="ECO:0000313" key="2">
    <source>
        <dbReference type="EMBL" id="CAB4000991.1"/>
    </source>
</evidence>
<dbReference type="PANTHER" id="PTHR43404:SF1">
    <property type="entry name" value="MNN4P"/>
    <property type="match status" value="1"/>
</dbReference>
<dbReference type="Proteomes" id="UP001152795">
    <property type="component" value="Unassembled WGS sequence"/>
</dbReference>
<sequence length="219" mass="25262">MSSDNNFKSPISGMDKYGEPRMRLAVLLRDKILNKLDIPWTIENGTLLGAWRNGRFILHDDDFDIAMFCENDPKPNIPFILRKIKELLPAPYEARYVSTYADKIEVYDPGYGEYNLLGAKYNGASFHHCTVDLQFYQRVGEKYISLYYIYPITKSVHYKDMYPLSNIKLEGESFQAPFNTEGFLTSVYGSLSPKAKFNTITGYYEVREDTANRQILLPA</sequence>
<dbReference type="OrthoDB" id="444255at2759"/>
<dbReference type="PANTHER" id="PTHR43404">
    <property type="entry name" value="LIPOPOLYSACCHARIDE CHOLINEPHOSPHOTRANSFERASE LICD"/>
    <property type="match status" value="1"/>
</dbReference>
<proteinExistence type="predicted"/>
<dbReference type="GO" id="GO:0009100">
    <property type="term" value="P:glycoprotein metabolic process"/>
    <property type="evidence" value="ECO:0007669"/>
    <property type="project" value="UniProtKB-ARBA"/>
</dbReference>
<feature type="domain" description="LicD/FKTN/FKRP nucleotidyltransferase" evidence="1">
    <location>
        <begin position="35"/>
        <end position="68"/>
    </location>
</feature>
<dbReference type="EMBL" id="CACRXK020003977">
    <property type="protein sequence ID" value="CAB4000991.1"/>
    <property type="molecule type" value="Genomic_DNA"/>
</dbReference>
<dbReference type="InterPro" id="IPR052942">
    <property type="entry name" value="LPS_cholinephosphotransferase"/>
</dbReference>
<dbReference type="InterPro" id="IPR007074">
    <property type="entry name" value="LicD/FKTN/FKRP_NTP_transf"/>
</dbReference>
<reference evidence="2" key="1">
    <citation type="submission" date="2020-04" db="EMBL/GenBank/DDBJ databases">
        <authorList>
            <person name="Alioto T."/>
            <person name="Alioto T."/>
            <person name="Gomez Garrido J."/>
        </authorList>
    </citation>
    <scope>NUCLEOTIDE SEQUENCE</scope>
    <source>
        <strain evidence="2">A484AB</strain>
    </source>
</reference>
<gene>
    <name evidence="2" type="ORF">PACLA_8A084791</name>
</gene>
<protein>
    <recommendedName>
        <fullName evidence="1">LicD/FKTN/FKRP nucleotidyltransferase domain-containing protein</fullName>
    </recommendedName>
</protein>